<keyword evidence="2" id="KW-1185">Reference proteome</keyword>
<protein>
    <submittedName>
        <fullName evidence="1">Uncharacterized protein</fullName>
    </submittedName>
</protein>
<feature type="non-terminal residue" evidence="1">
    <location>
        <position position="1"/>
    </location>
</feature>
<proteinExistence type="predicted"/>
<accession>A0A367IJ45</accession>
<evidence type="ECO:0000313" key="2">
    <source>
        <dbReference type="Proteomes" id="UP000253551"/>
    </source>
</evidence>
<dbReference type="AlphaFoldDB" id="A0A367IJ45"/>
<gene>
    <name evidence="1" type="ORF">CU098_003323</name>
</gene>
<reference evidence="1 2" key="1">
    <citation type="journal article" date="2018" name="G3 (Bethesda)">
        <title>Phylogenetic and Phylogenomic Definition of Rhizopus Species.</title>
        <authorList>
            <person name="Gryganskyi A.P."/>
            <person name="Golan J."/>
            <person name="Dolatabadi S."/>
            <person name="Mondo S."/>
            <person name="Robb S."/>
            <person name="Idnurm A."/>
            <person name="Muszewska A."/>
            <person name="Steczkiewicz K."/>
            <person name="Masonjones S."/>
            <person name="Liao H.L."/>
            <person name="Gajdeczka M.T."/>
            <person name="Anike F."/>
            <person name="Vuek A."/>
            <person name="Anishchenko I.M."/>
            <person name="Voigt K."/>
            <person name="de Hoog G.S."/>
            <person name="Smith M.E."/>
            <person name="Heitman J."/>
            <person name="Vilgalys R."/>
            <person name="Stajich J.E."/>
        </authorList>
    </citation>
    <scope>NUCLEOTIDE SEQUENCE [LARGE SCALE GENOMIC DNA]</scope>
    <source>
        <strain evidence="1 2">LSU 92-RS-03</strain>
    </source>
</reference>
<dbReference type="EMBL" id="PJQM01007803">
    <property type="protein sequence ID" value="RCH77704.1"/>
    <property type="molecule type" value="Genomic_DNA"/>
</dbReference>
<organism evidence="1 2">
    <name type="scientific">Rhizopus stolonifer</name>
    <name type="common">Rhizopus nigricans</name>
    <dbReference type="NCBI Taxonomy" id="4846"/>
    <lineage>
        <taxon>Eukaryota</taxon>
        <taxon>Fungi</taxon>
        <taxon>Fungi incertae sedis</taxon>
        <taxon>Mucoromycota</taxon>
        <taxon>Mucoromycotina</taxon>
        <taxon>Mucoromycetes</taxon>
        <taxon>Mucorales</taxon>
        <taxon>Mucorineae</taxon>
        <taxon>Rhizopodaceae</taxon>
        <taxon>Rhizopus</taxon>
    </lineage>
</organism>
<feature type="non-terminal residue" evidence="1">
    <location>
        <position position="116"/>
    </location>
</feature>
<name>A0A367IJ45_RHIST</name>
<dbReference type="Proteomes" id="UP000253551">
    <property type="component" value="Unassembled WGS sequence"/>
</dbReference>
<comment type="caution">
    <text evidence="1">The sequence shown here is derived from an EMBL/GenBank/DDBJ whole genome shotgun (WGS) entry which is preliminary data.</text>
</comment>
<sequence>KVLTKGQIAEAKSTDFIIYPDLKDKKDFNLDYVACLSRSSEFKLPSYISKSNKLLSVLSIILVLRVMDVANDQIKKDILINSDIRSILRRFRTLKKEDECVGSVKRNINIISLEDN</sequence>
<evidence type="ECO:0000313" key="1">
    <source>
        <dbReference type="EMBL" id="RCH77704.1"/>
    </source>
</evidence>